<organism evidence="2 3">
    <name type="scientific">Aquamicrobium zhengzhouense</name>
    <dbReference type="NCBI Taxonomy" id="2781738"/>
    <lineage>
        <taxon>Bacteria</taxon>
        <taxon>Pseudomonadati</taxon>
        <taxon>Pseudomonadota</taxon>
        <taxon>Alphaproteobacteria</taxon>
        <taxon>Hyphomicrobiales</taxon>
        <taxon>Phyllobacteriaceae</taxon>
        <taxon>Aquamicrobium</taxon>
    </lineage>
</organism>
<feature type="chain" id="PRO_5046227000" description="Lipoprotein with Yx(FWY)xxD motif" evidence="1">
    <location>
        <begin position="21"/>
        <end position="125"/>
    </location>
</feature>
<dbReference type="EMBL" id="JADGMQ010000001">
    <property type="protein sequence ID" value="MBI1619173.1"/>
    <property type="molecule type" value="Genomic_DNA"/>
</dbReference>
<dbReference type="PIRSF" id="PIRSF029720">
    <property type="entry name" value="UCP029720"/>
    <property type="match status" value="1"/>
</dbReference>
<gene>
    <name evidence="2" type="ORF">IOD40_00635</name>
</gene>
<reference evidence="2 3" key="1">
    <citation type="submission" date="2020-10" db="EMBL/GenBank/DDBJ databases">
        <title>Aquamicrobium zhengzhouensis sp. nov., a exopolysaccharide producing bacterium isolated from farmland soil.</title>
        <authorList>
            <person name="Wang X."/>
        </authorList>
    </citation>
    <scope>NUCLEOTIDE SEQUENCE [LARGE SCALE GENOMIC DNA]</scope>
    <source>
        <strain evidence="3">cd-1</strain>
    </source>
</reference>
<dbReference type="InterPro" id="IPR005297">
    <property type="entry name" value="Lipoprotein_repeat"/>
</dbReference>
<dbReference type="Proteomes" id="UP000601789">
    <property type="component" value="Unassembled WGS sequence"/>
</dbReference>
<evidence type="ECO:0000256" key="1">
    <source>
        <dbReference type="SAM" id="SignalP"/>
    </source>
</evidence>
<proteinExistence type="predicted"/>
<evidence type="ECO:0000313" key="2">
    <source>
        <dbReference type="EMBL" id="MBI1619173.1"/>
    </source>
</evidence>
<feature type="signal peptide" evidence="1">
    <location>
        <begin position="1"/>
        <end position="20"/>
    </location>
</feature>
<keyword evidence="3" id="KW-1185">Reference proteome</keyword>
<name>A0ABS0S7A2_9HYPH</name>
<evidence type="ECO:0000313" key="3">
    <source>
        <dbReference type="Proteomes" id="UP000601789"/>
    </source>
</evidence>
<dbReference type="PANTHER" id="PTHR39335:SF1">
    <property type="entry name" value="BLL4220 PROTEIN"/>
    <property type="match status" value="1"/>
</dbReference>
<accession>A0ABS0S7A2</accession>
<dbReference type="PANTHER" id="PTHR39335">
    <property type="entry name" value="BLL4220 PROTEIN"/>
    <property type="match status" value="1"/>
</dbReference>
<keyword evidence="1" id="KW-0732">Signal</keyword>
<comment type="caution">
    <text evidence="2">The sequence shown here is derived from an EMBL/GenBank/DDBJ whole genome shotgun (WGS) entry which is preliminary data.</text>
</comment>
<dbReference type="RefSeq" id="WP_198473264.1">
    <property type="nucleotide sequence ID" value="NZ_JADGMQ010000001.1"/>
</dbReference>
<sequence>MKVAITTFAAVLIGISSAYAAEPAKVQTIGDAKVYTDQNGMALYTFDKDEAGKSNCDAACLEKWPAFKAEEGATAEGDWSIVDATDGTKMWAYKGKPLYTWVDDKQPGDTTGDGVGGVWHLATAD</sequence>
<dbReference type="Pfam" id="PF03640">
    <property type="entry name" value="Lipoprotein_15"/>
    <property type="match status" value="2"/>
</dbReference>
<protein>
    <recommendedName>
        <fullName evidence="4">Lipoprotein with Yx(FWY)xxD motif</fullName>
    </recommendedName>
</protein>
<evidence type="ECO:0008006" key="4">
    <source>
        <dbReference type="Google" id="ProtNLM"/>
    </source>
</evidence>
<dbReference type="InterPro" id="IPR014558">
    <property type="entry name" value="UCP029720"/>
</dbReference>